<sequence length="214" mass="24428">MLADYFADPNAERDQHLEDQVNAALGLVSAWAVTELHANPPSAEARSQMPNEASEWMEKWLRRHNPMRDRVFRNTRTTLREYQAAGIIGDDVVIPTRHVNDAFIQLAPGERKLYDRIEEYIRRHYNSYKKDQSSQALGFIMTIYRRRLTSSFEAIKKSLTRRLDVLEQGKSLVDLLSDDDNIDVEDSSSNRKLSKGPPPASRARSTNCGCSSTT</sequence>
<dbReference type="AlphaFoldDB" id="A0A2S2C5H3"/>
<dbReference type="OrthoDB" id="9814088at2"/>
<geneLocation type="plasmid" evidence="3">
    <name>prb98</name>
</geneLocation>
<reference evidence="2 3" key="1">
    <citation type="submission" date="2017-05" db="EMBL/GenBank/DDBJ databases">
        <title>Isolation of Rhodococcus sp. S2-17 biodegrading of BP-3.</title>
        <authorList>
            <person name="Lee Y."/>
            <person name="Kim K.H."/>
            <person name="Chun B.H."/>
            <person name="Jung H.S."/>
            <person name="Jeon C.O."/>
        </authorList>
    </citation>
    <scope>NUCLEOTIDE SEQUENCE [LARGE SCALE GENOMIC DNA]</scope>
    <source>
        <strain evidence="2 3">S2-17</strain>
        <plasmid evidence="3">prb98</plasmid>
    </source>
</reference>
<dbReference type="Proteomes" id="UP000245711">
    <property type="component" value="Plasmid pRB98"/>
</dbReference>
<keyword evidence="3" id="KW-1185">Reference proteome</keyword>
<feature type="compositionally biased region" description="Polar residues" evidence="1">
    <location>
        <begin position="203"/>
        <end position="214"/>
    </location>
</feature>
<evidence type="ECO:0000313" key="2">
    <source>
        <dbReference type="EMBL" id="AWK76115.1"/>
    </source>
</evidence>
<name>A0A2S2C5H3_9NOCA</name>
<proteinExistence type="predicted"/>
<evidence type="ECO:0000256" key="1">
    <source>
        <dbReference type="SAM" id="MobiDB-lite"/>
    </source>
</evidence>
<gene>
    <name evidence="2" type="ORF">CBI38_31820</name>
</gene>
<organism evidence="2 3">
    <name type="scientific">Rhodococcus oxybenzonivorans</name>
    <dbReference type="NCBI Taxonomy" id="1990687"/>
    <lineage>
        <taxon>Bacteria</taxon>
        <taxon>Bacillati</taxon>
        <taxon>Actinomycetota</taxon>
        <taxon>Actinomycetes</taxon>
        <taxon>Mycobacteriales</taxon>
        <taxon>Nocardiaceae</taxon>
        <taxon>Rhodococcus</taxon>
    </lineage>
</organism>
<protein>
    <submittedName>
        <fullName evidence="2">Uncharacterized protein</fullName>
    </submittedName>
</protein>
<dbReference type="EMBL" id="CP021355">
    <property type="protein sequence ID" value="AWK76115.1"/>
    <property type="molecule type" value="Genomic_DNA"/>
</dbReference>
<dbReference type="RefSeq" id="WP_109335597.1">
    <property type="nucleotide sequence ID" value="NZ_CP021355.1"/>
</dbReference>
<keyword evidence="2" id="KW-0614">Plasmid</keyword>
<dbReference type="KEGG" id="roz:CBI38_31820"/>
<accession>A0A2S2C5H3</accession>
<evidence type="ECO:0000313" key="3">
    <source>
        <dbReference type="Proteomes" id="UP000245711"/>
    </source>
</evidence>
<feature type="region of interest" description="Disordered" evidence="1">
    <location>
        <begin position="184"/>
        <end position="214"/>
    </location>
</feature>